<name>A0A9Q1GQK1_9CARY</name>
<evidence type="ECO:0000313" key="3">
    <source>
        <dbReference type="Proteomes" id="UP001153076"/>
    </source>
</evidence>
<accession>A0A9Q1GQK1</accession>
<comment type="caution">
    <text evidence="2">The sequence shown here is derived from an EMBL/GenBank/DDBJ whole genome shotgun (WGS) entry which is preliminary data.</text>
</comment>
<keyword evidence="3" id="KW-1185">Reference proteome</keyword>
<sequence>MDKLDLAECMHTSPPARSRNASETAPTVPISGQETTYTSAKSAHKIGAYTAQMAALLPPVAPSPSPLPEPPISAVGTLMEYIMQTKEGEWIPFCAKRLKPREGLEFANLEEYEKFNKSYAHHVGFRFVNQGLRTLKKVVGRDPEKLTLVSKGIQNILKEVKDLNGSTHESKVSELESFIRSSAPDQINSLPPK</sequence>
<gene>
    <name evidence="2" type="ORF">Cgig2_025598</name>
</gene>
<evidence type="ECO:0000256" key="1">
    <source>
        <dbReference type="SAM" id="MobiDB-lite"/>
    </source>
</evidence>
<evidence type="ECO:0000313" key="2">
    <source>
        <dbReference type="EMBL" id="KAJ8423764.1"/>
    </source>
</evidence>
<dbReference type="AlphaFoldDB" id="A0A9Q1GQK1"/>
<reference evidence="2" key="1">
    <citation type="submission" date="2022-04" db="EMBL/GenBank/DDBJ databases">
        <title>Carnegiea gigantea Genome sequencing and assembly v2.</title>
        <authorList>
            <person name="Copetti D."/>
            <person name="Sanderson M.J."/>
            <person name="Burquez A."/>
            <person name="Wojciechowski M.F."/>
        </authorList>
    </citation>
    <scope>NUCLEOTIDE SEQUENCE</scope>
    <source>
        <strain evidence="2">SGP5-SGP5p</strain>
        <tissue evidence="2">Aerial part</tissue>
    </source>
</reference>
<protein>
    <submittedName>
        <fullName evidence="2">Uncharacterized protein</fullName>
    </submittedName>
</protein>
<feature type="region of interest" description="Disordered" evidence="1">
    <location>
        <begin position="1"/>
        <end position="35"/>
    </location>
</feature>
<dbReference type="Proteomes" id="UP001153076">
    <property type="component" value="Unassembled WGS sequence"/>
</dbReference>
<organism evidence="2 3">
    <name type="scientific">Carnegiea gigantea</name>
    <dbReference type="NCBI Taxonomy" id="171969"/>
    <lineage>
        <taxon>Eukaryota</taxon>
        <taxon>Viridiplantae</taxon>
        <taxon>Streptophyta</taxon>
        <taxon>Embryophyta</taxon>
        <taxon>Tracheophyta</taxon>
        <taxon>Spermatophyta</taxon>
        <taxon>Magnoliopsida</taxon>
        <taxon>eudicotyledons</taxon>
        <taxon>Gunneridae</taxon>
        <taxon>Pentapetalae</taxon>
        <taxon>Caryophyllales</taxon>
        <taxon>Cactineae</taxon>
        <taxon>Cactaceae</taxon>
        <taxon>Cactoideae</taxon>
        <taxon>Echinocereeae</taxon>
        <taxon>Carnegiea</taxon>
    </lineage>
</organism>
<dbReference type="EMBL" id="JAKOGI010001872">
    <property type="protein sequence ID" value="KAJ8423764.1"/>
    <property type="molecule type" value="Genomic_DNA"/>
</dbReference>
<feature type="compositionally biased region" description="Polar residues" evidence="1">
    <location>
        <begin position="19"/>
        <end position="35"/>
    </location>
</feature>
<dbReference type="OrthoDB" id="691593at2759"/>
<proteinExistence type="predicted"/>